<evidence type="ECO:0000256" key="2">
    <source>
        <dbReference type="ARBA" id="ARBA00022692"/>
    </source>
</evidence>
<dbReference type="Proteomes" id="UP001168098">
    <property type="component" value="Unassembled WGS sequence"/>
</dbReference>
<evidence type="ECO:0000259" key="7">
    <source>
        <dbReference type="Pfam" id="PF06813"/>
    </source>
</evidence>
<feature type="transmembrane region" description="Helical" evidence="6">
    <location>
        <begin position="343"/>
        <end position="365"/>
    </location>
</feature>
<feature type="domain" description="NFD4 C-terminal" evidence="8">
    <location>
        <begin position="338"/>
        <end position="543"/>
    </location>
</feature>
<feature type="transmembrane region" description="Helical" evidence="6">
    <location>
        <begin position="437"/>
        <end position="458"/>
    </location>
</feature>
<evidence type="ECO:0000259" key="8">
    <source>
        <dbReference type="Pfam" id="PF23262"/>
    </source>
</evidence>
<dbReference type="Gene3D" id="1.20.1250.20">
    <property type="entry name" value="MFS general substrate transporter like domains"/>
    <property type="match status" value="1"/>
</dbReference>
<evidence type="ECO:0000256" key="4">
    <source>
        <dbReference type="ARBA" id="ARBA00023136"/>
    </source>
</evidence>
<proteinExistence type="predicted"/>
<protein>
    <recommendedName>
        <fullName evidence="11">Nodulin-like domain-containing protein</fullName>
    </recommendedName>
</protein>
<feature type="transmembrane region" description="Helical" evidence="6">
    <location>
        <begin position="90"/>
        <end position="110"/>
    </location>
</feature>
<feature type="transmembrane region" description="Helical" evidence="6">
    <location>
        <begin position="48"/>
        <end position="69"/>
    </location>
</feature>
<name>A0AA38YV72_VITRO</name>
<accession>A0AA38YV72</accession>
<feature type="transmembrane region" description="Helical" evidence="6">
    <location>
        <begin position="188"/>
        <end position="210"/>
    </location>
</feature>
<evidence type="ECO:0008006" key="11">
    <source>
        <dbReference type="Google" id="ProtNLM"/>
    </source>
</evidence>
<dbReference type="Pfam" id="PF23262">
    <property type="entry name" value="NFD4_C"/>
    <property type="match status" value="1"/>
</dbReference>
<feature type="domain" description="Nodulin-like" evidence="7">
    <location>
        <begin position="91"/>
        <end position="271"/>
    </location>
</feature>
<reference evidence="9 10" key="1">
    <citation type="journal article" date="2023" name="BMC Biotechnol.">
        <title>Vitis rotundifolia cv Carlos genome sequencing.</title>
        <authorList>
            <person name="Huff M."/>
            <person name="Hulse-Kemp A."/>
            <person name="Scheffler B."/>
            <person name="Youngblood R."/>
            <person name="Simpson S."/>
            <person name="Babiker E."/>
            <person name="Staton M."/>
        </authorList>
    </citation>
    <scope>NUCLEOTIDE SEQUENCE [LARGE SCALE GENOMIC DNA]</scope>
    <source>
        <tissue evidence="9">Leaf</tissue>
    </source>
</reference>
<evidence type="ECO:0000256" key="3">
    <source>
        <dbReference type="ARBA" id="ARBA00022989"/>
    </source>
</evidence>
<feature type="transmembrane region" description="Helical" evidence="6">
    <location>
        <begin position="470"/>
        <end position="492"/>
    </location>
</feature>
<dbReference type="CDD" id="cd17354">
    <property type="entry name" value="MFS_Mch1p_like"/>
    <property type="match status" value="1"/>
</dbReference>
<keyword evidence="3 6" id="KW-1133">Transmembrane helix</keyword>
<evidence type="ECO:0000313" key="10">
    <source>
        <dbReference type="Proteomes" id="UP001168098"/>
    </source>
</evidence>
<dbReference type="SUPFAM" id="SSF103473">
    <property type="entry name" value="MFS general substrate transporter"/>
    <property type="match status" value="2"/>
</dbReference>
<keyword evidence="2 6" id="KW-0812">Transmembrane</keyword>
<keyword evidence="4 6" id="KW-0472">Membrane</keyword>
<dbReference type="PANTHER" id="PTHR21576">
    <property type="entry name" value="UNCHARACTERIZED NODULIN-LIKE PROTEIN"/>
    <property type="match status" value="1"/>
</dbReference>
<dbReference type="GO" id="GO:0016020">
    <property type="term" value="C:membrane"/>
    <property type="evidence" value="ECO:0007669"/>
    <property type="project" value="UniProtKB-SubCell"/>
</dbReference>
<feature type="transmembrane region" description="Helical" evidence="6">
    <location>
        <begin position="122"/>
        <end position="143"/>
    </location>
</feature>
<dbReference type="InterPro" id="IPR056555">
    <property type="entry name" value="NFD4_C"/>
</dbReference>
<dbReference type="InterPro" id="IPR010658">
    <property type="entry name" value="Nodulin-like"/>
</dbReference>
<feature type="compositionally biased region" description="Polar residues" evidence="5">
    <location>
        <begin position="286"/>
        <end position="306"/>
    </location>
</feature>
<evidence type="ECO:0000256" key="1">
    <source>
        <dbReference type="ARBA" id="ARBA00004141"/>
    </source>
</evidence>
<evidence type="ECO:0000256" key="6">
    <source>
        <dbReference type="SAM" id="Phobius"/>
    </source>
</evidence>
<dbReference type="PANTHER" id="PTHR21576:SF22">
    <property type="entry name" value="F25A4.25 PROTEIN"/>
    <property type="match status" value="1"/>
</dbReference>
<feature type="transmembrane region" description="Helical" evidence="6">
    <location>
        <begin position="155"/>
        <end position="176"/>
    </location>
</feature>
<feature type="transmembrane region" description="Helical" evidence="6">
    <location>
        <begin position="512"/>
        <end position="535"/>
    </location>
</feature>
<feature type="transmembrane region" description="Helical" evidence="6">
    <location>
        <begin position="222"/>
        <end position="242"/>
    </location>
</feature>
<feature type="domain" description="Nodulin-like" evidence="7">
    <location>
        <begin position="5"/>
        <end position="66"/>
    </location>
</feature>
<sequence>MLSSKWIATVASIWIQCTCGGSYAFGIYSSVLKSSQSYDQATLDTVSVFKDIGANVGVLSGLLYSAVAVHRRRRRDNHQASSVSSLLSFGGPWVVHVAGAIQCFAGYFLMWLSVTGVIDRPAVPLMCLFMFIAAQAQTFFNTANVVTAVQNFPDYAGTIVGIMKGFLGLSGAVLIQVYDAFFEGHPRIFILMLALLPTFISLLLMCLVRIDERDTQGNKKQLNRFSTVALLVAAYLMIVIILENTFTFPLWARITTLILLLLLLASPLRIATNALKDESEISSQGLVSSERSPLLSGNGSQQSERWSSAAGDPKERHAADEDTPMLQDEEDLNVVQAMGTGNFWLLFIAMACGMGSGLATINNISQIGESLGYTTVEINTLVSSWSIWNFLGRFGAGYVSDILLHRNGWARPLLMVITLATMTIGHVIIASGFAGNLYVGSVIVGVCYGSQWSLMPTITSELFGVGHMGTIFNTIAIASPVGSYLLSVRVIGYIYDKEASGKSNSCSGTHCFMLSFLIIGCVTLFGSLVASALFFRTKMFYKLVVLRRLNLSARR</sequence>
<feature type="transmembrane region" description="Helical" evidence="6">
    <location>
        <begin position="413"/>
        <end position="431"/>
    </location>
</feature>
<organism evidence="9 10">
    <name type="scientific">Vitis rotundifolia</name>
    <name type="common">Muscadine grape</name>
    <dbReference type="NCBI Taxonomy" id="103349"/>
    <lineage>
        <taxon>Eukaryota</taxon>
        <taxon>Viridiplantae</taxon>
        <taxon>Streptophyta</taxon>
        <taxon>Embryophyta</taxon>
        <taxon>Tracheophyta</taxon>
        <taxon>Spermatophyta</taxon>
        <taxon>Magnoliopsida</taxon>
        <taxon>eudicotyledons</taxon>
        <taxon>Gunneridae</taxon>
        <taxon>Pentapetalae</taxon>
        <taxon>rosids</taxon>
        <taxon>Vitales</taxon>
        <taxon>Vitaceae</taxon>
        <taxon>Viteae</taxon>
        <taxon>Vitis</taxon>
    </lineage>
</organism>
<keyword evidence="10" id="KW-1185">Reference proteome</keyword>
<dbReference type="EMBL" id="JARBHA010000017">
    <property type="protein sequence ID" value="KAJ9677295.1"/>
    <property type="molecule type" value="Genomic_DNA"/>
</dbReference>
<dbReference type="Pfam" id="PF06813">
    <property type="entry name" value="Nodulin-like"/>
    <property type="match status" value="2"/>
</dbReference>
<dbReference type="AlphaFoldDB" id="A0AA38YV72"/>
<evidence type="ECO:0000313" key="9">
    <source>
        <dbReference type="EMBL" id="KAJ9677295.1"/>
    </source>
</evidence>
<gene>
    <name evidence="9" type="ORF">PVL29_022347</name>
</gene>
<feature type="transmembrane region" description="Helical" evidence="6">
    <location>
        <begin position="248"/>
        <end position="266"/>
    </location>
</feature>
<dbReference type="InterPro" id="IPR036259">
    <property type="entry name" value="MFS_trans_sf"/>
</dbReference>
<comment type="caution">
    <text evidence="9">The sequence shown here is derived from an EMBL/GenBank/DDBJ whole genome shotgun (WGS) entry which is preliminary data.</text>
</comment>
<feature type="region of interest" description="Disordered" evidence="5">
    <location>
        <begin position="286"/>
        <end position="325"/>
    </location>
</feature>
<evidence type="ECO:0000256" key="5">
    <source>
        <dbReference type="SAM" id="MobiDB-lite"/>
    </source>
</evidence>
<comment type="subcellular location">
    <subcellularLocation>
        <location evidence="1">Membrane</location>
        <topology evidence="1">Multi-pass membrane protein</topology>
    </subcellularLocation>
</comment>